<protein>
    <submittedName>
        <fullName evidence="2">Kelch domain-containing protein 4</fullName>
    </submittedName>
</protein>
<dbReference type="PANTHER" id="PTHR46063:SF1">
    <property type="entry name" value="KELCH DOMAIN-CONTAINING PROTEIN 4"/>
    <property type="match status" value="1"/>
</dbReference>
<dbReference type="PANTHER" id="PTHR46063">
    <property type="entry name" value="KELCH DOMAIN-CONTAINING PROTEIN"/>
    <property type="match status" value="1"/>
</dbReference>
<dbReference type="InterPro" id="IPR052588">
    <property type="entry name" value="Kelch_domain_protein"/>
</dbReference>
<feature type="region of interest" description="Disordered" evidence="1">
    <location>
        <begin position="362"/>
        <end position="386"/>
    </location>
</feature>
<name>A0A6A4WF07_AMPAM</name>
<keyword evidence="3" id="KW-1185">Reference proteome</keyword>
<proteinExistence type="predicted"/>
<gene>
    <name evidence="2" type="primary">Klhdc4_1</name>
    <name evidence="2" type="ORF">FJT64_002846</name>
</gene>
<evidence type="ECO:0000313" key="3">
    <source>
        <dbReference type="Proteomes" id="UP000440578"/>
    </source>
</evidence>
<dbReference type="EMBL" id="VIIS01000914">
    <property type="protein sequence ID" value="KAF0303789.1"/>
    <property type="molecule type" value="Genomic_DNA"/>
</dbReference>
<dbReference type="Gene3D" id="2.120.10.80">
    <property type="entry name" value="Kelch-type beta propeller"/>
    <property type="match status" value="2"/>
</dbReference>
<dbReference type="OrthoDB" id="4447at2759"/>
<feature type="compositionally biased region" description="Basic and acidic residues" evidence="1">
    <location>
        <begin position="8"/>
        <end position="23"/>
    </location>
</feature>
<evidence type="ECO:0000313" key="2">
    <source>
        <dbReference type="EMBL" id="KAF0303789.1"/>
    </source>
</evidence>
<dbReference type="Pfam" id="PF24681">
    <property type="entry name" value="Kelch_KLHDC2_KLHL20_DRC7"/>
    <property type="match status" value="1"/>
</dbReference>
<dbReference type="AlphaFoldDB" id="A0A6A4WF07"/>
<reference evidence="2 3" key="1">
    <citation type="submission" date="2019-07" db="EMBL/GenBank/DDBJ databases">
        <title>Draft genome assembly of a fouling barnacle, Amphibalanus amphitrite (Darwin, 1854): The first reference genome for Thecostraca.</title>
        <authorList>
            <person name="Kim W."/>
        </authorList>
    </citation>
    <scope>NUCLEOTIDE SEQUENCE [LARGE SCALE GENOMIC DNA]</scope>
    <source>
        <strain evidence="2">SNU_AA5</strain>
        <tissue evidence="2">Soma without cirri and trophi</tissue>
    </source>
</reference>
<evidence type="ECO:0000256" key="1">
    <source>
        <dbReference type="SAM" id="MobiDB-lite"/>
    </source>
</evidence>
<feature type="compositionally biased region" description="Basic residues" evidence="1">
    <location>
        <begin position="362"/>
        <end position="371"/>
    </location>
</feature>
<feature type="region of interest" description="Disordered" evidence="1">
    <location>
        <begin position="457"/>
        <end position="508"/>
    </location>
</feature>
<dbReference type="SUPFAM" id="SSF117281">
    <property type="entry name" value="Kelch motif"/>
    <property type="match status" value="1"/>
</dbReference>
<dbReference type="InterPro" id="IPR015915">
    <property type="entry name" value="Kelch-typ_b-propeller"/>
</dbReference>
<feature type="compositionally biased region" description="Acidic residues" evidence="1">
    <location>
        <begin position="466"/>
        <end position="508"/>
    </location>
</feature>
<sequence>MGKKDKKKGQGMEKTAAKTEKNLTKKLKKSLKKKGEESVEQMVVRLAAQHELQKEVSETVCPPPEARSSFSLCAHPERDELFLYGGEYYNGKQTAVYGDLYQYRCAAAGRPACWRLLQYPRGPPPRCGHAAVSVPLGGGQMWMFAGEFSAPSGEQFHHYRDLWCLHIADKRWEKVSAQGAAPSARSGHRMVYVQKHLVVFGGFHDNLQSFQYFNDVHALDLERRQWRKLEVTGQGPSPRSSVTMLALSDGRILVYGGYCKEKVKKNVERGTTFSDMYLLTPDKHDLTLTRWRWTAVKQSGAKPSERSGMSGCLVRGDSALFFGGVKDDEEDDALSGTFFNDMYSLDVAKGVWRTVSLSGKRDRTRRRRRRRADQDAPPAAGAEDDPAEELEAMAIAEDEEAAPAAGPCARARAGLAARGSQLFLYGGQVERGSVEVTLSDFYQLDVSKMDEWKTLVEQPKDVDWQGSDDESMDEDGEDDGEDDEDDDDDDDDDEGEEEEESDMEDEDL</sequence>
<dbReference type="EMBL" id="VIIS01000914">
    <property type="protein sequence ID" value="KAF0303790.1"/>
    <property type="molecule type" value="Genomic_DNA"/>
</dbReference>
<accession>A0A6A4WF07</accession>
<organism evidence="2 3">
    <name type="scientific">Amphibalanus amphitrite</name>
    <name type="common">Striped barnacle</name>
    <name type="synonym">Balanus amphitrite</name>
    <dbReference type="NCBI Taxonomy" id="1232801"/>
    <lineage>
        <taxon>Eukaryota</taxon>
        <taxon>Metazoa</taxon>
        <taxon>Ecdysozoa</taxon>
        <taxon>Arthropoda</taxon>
        <taxon>Crustacea</taxon>
        <taxon>Multicrustacea</taxon>
        <taxon>Cirripedia</taxon>
        <taxon>Thoracica</taxon>
        <taxon>Thoracicalcarea</taxon>
        <taxon>Balanomorpha</taxon>
        <taxon>Balanoidea</taxon>
        <taxon>Balanidae</taxon>
        <taxon>Amphibalaninae</taxon>
        <taxon>Amphibalanus</taxon>
    </lineage>
</organism>
<comment type="caution">
    <text evidence="2">The sequence shown here is derived from an EMBL/GenBank/DDBJ whole genome shotgun (WGS) entry which is preliminary data.</text>
</comment>
<feature type="region of interest" description="Disordered" evidence="1">
    <location>
        <begin position="1"/>
        <end position="34"/>
    </location>
</feature>
<dbReference type="Proteomes" id="UP000440578">
    <property type="component" value="Unassembled WGS sequence"/>
</dbReference>